<dbReference type="AlphaFoldDB" id="A0A9X0MK60"/>
<dbReference type="Proteomes" id="UP000075476">
    <property type="component" value="Unassembled WGS sequence"/>
</dbReference>
<dbReference type="EMBL" id="LOMO01000001">
    <property type="protein sequence ID" value="KXY51307.1"/>
    <property type="molecule type" value="Genomic_DNA"/>
</dbReference>
<name>A0A9X0MK60_BACCE</name>
<gene>
    <name evidence="1" type="ORF">AT268_33020</name>
</gene>
<organism evidence="1 2">
    <name type="scientific">Bacillus cereus</name>
    <dbReference type="NCBI Taxonomy" id="1396"/>
    <lineage>
        <taxon>Bacteria</taxon>
        <taxon>Bacillati</taxon>
        <taxon>Bacillota</taxon>
        <taxon>Bacilli</taxon>
        <taxon>Bacillales</taxon>
        <taxon>Bacillaceae</taxon>
        <taxon>Bacillus</taxon>
        <taxon>Bacillus cereus group</taxon>
    </lineage>
</organism>
<comment type="caution">
    <text evidence="1">The sequence shown here is derived from an EMBL/GenBank/DDBJ whole genome shotgun (WGS) entry which is preliminary data.</text>
</comment>
<sequence>MNKLREMAREAKIDSVLRSNKKSTAKDLLNCKRKWEGDELKDSLEMTAYEKAKEEYGLFQEELARMYEKENHLLEKMQSLCPHKETHPIHDPFDTEEIQKEKCSECGKIISN</sequence>
<dbReference type="RefSeq" id="WP_061662642.1">
    <property type="nucleotide sequence ID" value="NZ_LOMO01000001.1"/>
</dbReference>
<reference evidence="1 2" key="1">
    <citation type="submission" date="2015-12" db="EMBL/GenBank/DDBJ databases">
        <title>Bacillus cereus Group isolate.</title>
        <authorList>
            <person name="Kovac J."/>
        </authorList>
    </citation>
    <scope>NUCLEOTIDE SEQUENCE [LARGE SCALE GENOMIC DNA]</scope>
    <source>
        <strain evidence="1 2">FSL K6-0073</strain>
    </source>
</reference>
<accession>A0A9X0MK60</accession>
<evidence type="ECO:0000313" key="2">
    <source>
        <dbReference type="Proteomes" id="UP000075476"/>
    </source>
</evidence>
<protein>
    <submittedName>
        <fullName evidence="1">Uncharacterized protein</fullName>
    </submittedName>
</protein>
<proteinExistence type="predicted"/>
<evidence type="ECO:0000313" key="1">
    <source>
        <dbReference type="EMBL" id="KXY51307.1"/>
    </source>
</evidence>